<dbReference type="RefSeq" id="WP_179268848.1">
    <property type="nucleotide sequence ID" value="NZ_CP058579.1"/>
</dbReference>
<dbReference type="PANTHER" id="PTHR34236:SF1">
    <property type="entry name" value="DIMETHYL SULFOXIDE REDUCTASE TRANSCRIPTIONAL ACTIVATOR"/>
    <property type="match status" value="1"/>
</dbReference>
<evidence type="ECO:0000313" key="5">
    <source>
        <dbReference type="EMBL" id="QLG62263.1"/>
    </source>
</evidence>
<organism evidence="5 6">
    <name type="scientific">Halorarum salinum</name>
    <dbReference type="NCBI Taxonomy" id="2743089"/>
    <lineage>
        <taxon>Archaea</taxon>
        <taxon>Methanobacteriati</taxon>
        <taxon>Methanobacteriota</taxon>
        <taxon>Stenosarchaea group</taxon>
        <taxon>Halobacteria</taxon>
        <taxon>Halobacteriales</taxon>
        <taxon>Haloferacaceae</taxon>
        <taxon>Halorarum</taxon>
    </lineage>
</organism>
<dbReference type="PANTHER" id="PTHR34236">
    <property type="entry name" value="DIMETHYL SULFOXIDE REDUCTASE TRANSCRIPTIONAL ACTIVATOR"/>
    <property type="match status" value="1"/>
</dbReference>
<evidence type="ECO:0000256" key="2">
    <source>
        <dbReference type="ARBA" id="ARBA00023163"/>
    </source>
</evidence>
<feature type="domain" description="Bacterioopsin transcriptional activator GAF and HTH associated" evidence="4">
    <location>
        <begin position="6"/>
        <end position="150"/>
    </location>
</feature>
<dbReference type="InterPro" id="IPR031803">
    <property type="entry name" value="BAT_GAF/HTH-assoc"/>
</dbReference>
<dbReference type="Pfam" id="PF04967">
    <property type="entry name" value="HTH_10"/>
    <property type="match status" value="1"/>
</dbReference>
<dbReference type="OrthoDB" id="202021at2157"/>
<keyword evidence="1" id="KW-0805">Transcription regulation</keyword>
<dbReference type="KEGG" id="halu:HUG12_11190"/>
<sequence>MATVATFTVDAGEFPLGTVFESSPDVTVELERVVPTGGALVPYCWVRGAVFEDVVAAFRDHPGTVDVDVVDGVGEDVLLCCRWDPDEVGMLHGIAETGVTLVSATGTSDRWTFTVRGDDRETVARFQAYCLDHDLPVELATLQELSATDRGSNDGLTGPQREALLLAYERGYFDTPRRTTLEGLADELGISRQSFAARLRRGHRELIERAVAT</sequence>
<evidence type="ECO:0000259" key="3">
    <source>
        <dbReference type="Pfam" id="PF04967"/>
    </source>
</evidence>
<dbReference type="GeneID" id="56038031"/>
<evidence type="ECO:0000256" key="1">
    <source>
        <dbReference type="ARBA" id="ARBA00023015"/>
    </source>
</evidence>
<dbReference type="Pfam" id="PF15915">
    <property type="entry name" value="BAT"/>
    <property type="match status" value="1"/>
</dbReference>
<evidence type="ECO:0000259" key="4">
    <source>
        <dbReference type="Pfam" id="PF15915"/>
    </source>
</evidence>
<gene>
    <name evidence="5" type="ORF">HUG12_11190</name>
</gene>
<dbReference type="Proteomes" id="UP000509626">
    <property type="component" value="Chromosome"/>
</dbReference>
<keyword evidence="2" id="KW-0804">Transcription</keyword>
<dbReference type="InterPro" id="IPR007050">
    <property type="entry name" value="HTH_bacterioopsin"/>
</dbReference>
<proteinExistence type="predicted"/>
<evidence type="ECO:0000313" key="6">
    <source>
        <dbReference type="Proteomes" id="UP000509626"/>
    </source>
</evidence>
<keyword evidence="6" id="KW-1185">Reference proteome</keyword>
<accession>A0A7D5QGJ5</accession>
<reference evidence="5 6" key="1">
    <citation type="submission" date="2020-06" db="EMBL/GenBank/DDBJ databases">
        <title>NJ-3-1, isolated from saline soil.</title>
        <authorList>
            <person name="Cui H.L."/>
            <person name="Shi X."/>
        </authorList>
    </citation>
    <scope>NUCLEOTIDE SEQUENCE [LARGE SCALE GENOMIC DNA]</scope>
    <source>
        <strain evidence="5 6">NJ-3-1</strain>
    </source>
</reference>
<protein>
    <submittedName>
        <fullName evidence="5">Helix-turn-helix domain-containing protein</fullName>
    </submittedName>
</protein>
<dbReference type="EMBL" id="CP058579">
    <property type="protein sequence ID" value="QLG62263.1"/>
    <property type="molecule type" value="Genomic_DNA"/>
</dbReference>
<feature type="domain" description="HTH bat-type" evidence="3">
    <location>
        <begin position="156"/>
        <end position="208"/>
    </location>
</feature>
<dbReference type="AlphaFoldDB" id="A0A7D5QGJ5"/>
<name>A0A7D5QGJ5_9EURY</name>